<gene>
    <name evidence="2" type="ORF">FPZ43_18495</name>
</gene>
<dbReference type="EMBL" id="VOEJ01000011">
    <property type="protein sequence ID" value="TWR24415.1"/>
    <property type="molecule type" value="Genomic_DNA"/>
</dbReference>
<protein>
    <submittedName>
        <fullName evidence="2">SDR family oxidoreductase</fullName>
    </submittedName>
</protein>
<dbReference type="SUPFAM" id="SSF51735">
    <property type="entry name" value="NAD(P)-binding Rossmann-fold domains"/>
    <property type="match status" value="1"/>
</dbReference>
<evidence type="ECO:0000313" key="3">
    <source>
        <dbReference type="Proteomes" id="UP000320042"/>
    </source>
</evidence>
<dbReference type="InterPro" id="IPR002347">
    <property type="entry name" value="SDR_fam"/>
</dbReference>
<name>A0A563TYH8_9SPHI</name>
<comment type="similarity">
    <text evidence="1">Belongs to the short-chain dehydrogenases/reductases (SDR) family.</text>
</comment>
<dbReference type="PRINTS" id="PR00081">
    <property type="entry name" value="GDHRDH"/>
</dbReference>
<keyword evidence="3" id="KW-1185">Reference proteome</keyword>
<dbReference type="InterPro" id="IPR036291">
    <property type="entry name" value="NAD(P)-bd_dom_sf"/>
</dbReference>
<dbReference type="InterPro" id="IPR050259">
    <property type="entry name" value="SDR"/>
</dbReference>
<dbReference type="AlphaFoldDB" id="A0A563TYH8"/>
<proteinExistence type="inferred from homology"/>
<reference evidence="2 3" key="1">
    <citation type="submission" date="2019-07" db="EMBL/GenBank/DDBJ databases">
        <authorList>
            <person name="Kim J."/>
        </authorList>
    </citation>
    <scope>NUCLEOTIDE SEQUENCE [LARGE SCALE GENOMIC DNA]</scope>
    <source>
        <strain evidence="3">dk17</strain>
    </source>
</reference>
<evidence type="ECO:0000256" key="1">
    <source>
        <dbReference type="ARBA" id="ARBA00006484"/>
    </source>
</evidence>
<dbReference type="Gene3D" id="3.40.50.720">
    <property type="entry name" value="NAD(P)-binding Rossmann-like Domain"/>
    <property type="match status" value="1"/>
</dbReference>
<comment type="caution">
    <text evidence="2">The sequence shown here is derived from an EMBL/GenBank/DDBJ whole genome shotgun (WGS) entry which is preliminary data.</text>
</comment>
<accession>A0A563TYH8</accession>
<organism evidence="2 3">
    <name type="scientific">Mucilaginibacter pallidiroseus</name>
    <dbReference type="NCBI Taxonomy" id="2599295"/>
    <lineage>
        <taxon>Bacteria</taxon>
        <taxon>Pseudomonadati</taxon>
        <taxon>Bacteroidota</taxon>
        <taxon>Sphingobacteriia</taxon>
        <taxon>Sphingobacteriales</taxon>
        <taxon>Sphingobacteriaceae</taxon>
        <taxon>Mucilaginibacter</taxon>
    </lineage>
</organism>
<dbReference type="PANTHER" id="PTHR42879">
    <property type="entry name" value="3-OXOACYL-(ACYL-CARRIER-PROTEIN) REDUCTASE"/>
    <property type="match status" value="1"/>
</dbReference>
<evidence type="ECO:0000313" key="2">
    <source>
        <dbReference type="EMBL" id="TWR24415.1"/>
    </source>
</evidence>
<dbReference type="Proteomes" id="UP000320042">
    <property type="component" value="Unassembled WGS sequence"/>
</dbReference>
<dbReference type="Pfam" id="PF00106">
    <property type="entry name" value="adh_short"/>
    <property type="match status" value="1"/>
</dbReference>
<sequence length="144" mass="16032">MKILITGGSSGKEKGLAENFYEKGFEALVTSRDEKKLAQLANDLKCIRTVVYDSSVIDDEAKVVDFIRDEWGNELDILFKNAGHVAITPFGNLDRETLENMYRVHLTAPSMLTAGCLDALKKNKGQILNITSSHEIKPYPQLMA</sequence>
<dbReference type="OrthoDB" id="9787298at2"/>
<dbReference type="CDD" id="cd05233">
    <property type="entry name" value="SDR_c"/>
    <property type="match status" value="1"/>
</dbReference>